<dbReference type="AlphaFoldDB" id="A0A1M6BVI4"/>
<sequence>MENRELTCICCPLGCVLEVTLDGKEVKSVTGNSCNRGSEYGVKECTNPTRIVTSVIEVENGDIRMVPVKTEHDIPKDKIQECIRAIKGITVQAPVAIGDIIVRNVANTSINIIATRNVAKV</sequence>
<evidence type="ECO:0000313" key="1">
    <source>
        <dbReference type="EMBL" id="SHI52667.1"/>
    </source>
</evidence>
<dbReference type="PANTHER" id="PTHR39450">
    <property type="entry name" value="MOLYBDOPTERIN OXIDOREDUCTASE, 4FE-4S CLUSTER-BINDING SUBUNIT"/>
    <property type="match status" value="1"/>
</dbReference>
<dbReference type="SUPFAM" id="SSF160148">
    <property type="entry name" value="CPE0013-like"/>
    <property type="match status" value="1"/>
</dbReference>
<dbReference type="PANTHER" id="PTHR39450:SF1">
    <property type="entry name" value="DUF1667 DOMAIN-CONTAINING PROTEIN"/>
    <property type="match status" value="1"/>
</dbReference>
<accession>A0A1M6BVI4</accession>
<gene>
    <name evidence="1" type="ORF">SAMN02745941_03955</name>
</gene>
<dbReference type="EMBL" id="FQXU01000015">
    <property type="protein sequence ID" value="SHI52667.1"/>
    <property type="molecule type" value="Genomic_DNA"/>
</dbReference>
<reference evidence="1 2" key="1">
    <citation type="submission" date="2016-11" db="EMBL/GenBank/DDBJ databases">
        <authorList>
            <person name="Jaros S."/>
            <person name="Januszkiewicz K."/>
            <person name="Wedrychowicz H."/>
        </authorList>
    </citation>
    <scope>NUCLEOTIDE SEQUENCE [LARGE SCALE GENOMIC DNA]</scope>
    <source>
        <strain evidence="1 2">DSM 6191</strain>
    </source>
</reference>
<dbReference type="Gene3D" id="3.10.530.10">
    <property type="entry name" value="CPE0013-like"/>
    <property type="match status" value="1"/>
</dbReference>
<dbReference type="RefSeq" id="WP_073022298.1">
    <property type="nucleotide sequence ID" value="NZ_FQXU01000015.1"/>
</dbReference>
<dbReference type="Proteomes" id="UP000184241">
    <property type="component" value="Unassembled WGS sequence"/>
</dbReference>
<name>A0A1M6BVI4_9CLOT</name>
<evidence type="ECO:0000313" key="2">
    <source>
        <dbReference type="Proteomes" id="UP000184241"/>
    </source>
</evidence>
<dbReference type="InterPro" id="IPR036593">
    <property type="entry name" value="CPE0013-like_sf"/>
</dbReference>
<dbReference type="Pfam" id="PF07892">
    <property type="entry name" value="DUF1667"/>
    <property type="match status" value="1"/>
</dbReference>
<proteinExistence type="predicted"/>
<protein>
    <submittedName>
        <fullName evidence="1">CxxC motif-containing protein</fullName>
    </submittedName>
</protein>
<organism evidence="1 2">
    <name type="scientific">Clostridium intestinale DSM 6191</name>
    <dbReference type="NCBI Taxonomy" id="1121320"/>
    <lineage>
        <taxon>Bacteria</taxon>
        <taxon>Bacillati</taxon>
        <taxon>Bacillota</taxon>
        <taxon>Clostridia</taxon>
        <taxon>Eubacteriales</taxon>
        <taxon>Clostridiaceae</taxon>
        <taxon>Clostridium</taxon>
    </lineage>
</organism>
<dbReference type="InterPro" id="IPR012460">
    <property type="entry name" value="DUF1667"/>
</dbReference>